<reference evidence="1 2" key="1">
    <citation type="journal article" date="2015" name="Genome Announc.">
        <title>Complete Genome Sequence of Spiroplasma kunkelii Strain CR2-3x, Causal Agent of Corn Stunt Disease in Zea mays L.</title>
        <authorList>
            <person name="Davis R.E."/>
            <person name="Shao J."/>
            <person name="Dally E.L."/>
            <person name="Zhao Y."/>
            <person name="Gasparich G.E."/>
            <person name="Gaynor B.J."/>
            <person name="Athey J.C."/>
            <person name="Harrison N.A."/>
            <person name="Donofrio N."/>
        </authorList>
    </citation>
    <scope>NUCLEOTIDE SEQUENCE [LARGE SCALE GENOMIC DNA]</scope>
    <source>
        <strain evidence="1 2">CR2-3x</strain>
        <plasmid evidence="1">pSKU205</plasmid>
    </source>
</reference>
<accession>A0A0K2JJI5</accession>
<evidence type="ECO:0000313" key="1">
    <source>
        <dbReference type="EMBL" id="ALA98602.1"/>
    </source>
</evidence>
<proteinExistence type="predicted"/>
<evidence type="ECO:0000313" key="2">
    <source>
        <dbReference type="Proteomes" id="UP000062963"/>
    </source>
</evidence>
<dbReference type="PATRIC" id="fig|273035.7.peg.2143"/>
<dbReference type="RefSeq" id="WP_158500838.1">
    <property type="nucleotide sequence ID" value="NZ_CP012424.1"/>
</dbReference>
<dbReference type="KEGG" id="skn:SKUN_001751"/>
<geneLocation type="plasmid" evidence="1 2">
    <name>pSKU205</name>
</geneLocation>
<organism evidence="1 2">
    <name type="scientific">Spiroplasma kunkelii CR2-3x</name>
    <dbReference type="NCBI Taxonomy" id="273035"/>
    <lineage>
        <taxon>Bacteria</taxon>
        <taxon>Bacillati</taxon>
        <taxon>Mycoplasmatota</taxon>
        <taxon>Mollicutes</taxon>
        <taxon>Entomoplasmatales</taxon>
        <taxon>Spiroplasmataceae</taxon>
        <taxon>Spiroplasma</taxon>
    </lineage>
</organism>
<sequence length="51" mass="6165">MTYNTVNIIDFIDKFFENKKENSNVQNKEHINNLKIKVQWDSGKMTYIEKL</sequence>
<name>A0A0K2JJI5_SPIKU</name>
<protein>
    <submittedName>
        <fullName evidence="1">Uncharacterized protein</fullName>
    </submittedName>
</protein>
<keyword evidence="1" id="KW-0614">Plasmid</keyword>
<dbReference type="EMBL" id="CP012424">
    <property type="protein sequence ID" value="ALA98602.1"/>
    <property type="molecule type" value="Genomic_DNA"/>
</dbReference>
<keyword evidence="2" id="KW-1185">Reference proteome</keyword>
<dbReference type="AlphaFoldDB" id="A0A0K2JJI5"/>
<gene>
    <name evidence="1" type="ORF">SKUN_001751</name>
</gene>
<dbReference type="Proteomes" id="UP000062963">
    <property type="component" value="Plasmid pSKU205"/>
</dbReference>